<keyword evidence="14" id="KW-1185">Reference proteome</keyword>
<feature type="domain" description="CBS" evidence="12">
    <location>
        <begin position="183"/>
        <end position="240"/>
    </location>
</feature>
<keyword evidence="7 13" id="KW-0560">Oxidoreductase</keyword>
<dbReference type="EC" id="1.1.1.205" evidence="13"/>
<dbReference type="PANTHER" id="PTHR11911">
    <property type="entry name" value="INOSINE-5-MONOPHOSPHATE DEHYDROGENASE RELATED"/>
    <property type="match status" value="1"/>
</dbReference>
<dbReference type="SUPFAM" id="SSF51412">
    <property type="entry name" value="Inosine monophosphate dehydrogenase (IMPDH)"/>
    <property type="match status" value="1"/>
</dbReference>
<keyword evidence="4" id="KW-0332">GMP biosynthesis</keyword>
<comment type="similarity">
    <text evidence="2">Belongs to the IMPDH/GMPR family.</text>
</comment>
<dbReference type="Pfam" id="PF00571">
    <property type="entry name" value="CBS"/>
    <property type="match status" value="2"/>
</dbReference>
<reference evidence="13" key="1">
    <citation type="submission" date="2022-09" db="EMBL/GenBank/DDBJ databases">
        <title>Actin cytoskeleton and complex cell architecture in an #Asgard archaeon.</title>
        <authorList>
            <person name="Ponce Toledo R.I."/>
            <person name="Schleper C."/>
            <person name="Rodrigues Oliveira T."/>
            <person name="Wollweber F."/>
            <person name="Xu J."/>
            <person name="Rittmann S."/>
            <person name="Klingl A."/>
            <person name="Pilhofer M."/>
        </authorList>
    </citation>
    <scope>NUCLEOTIDE SEQUENCE</scope>
    <source>
        <strain evidence="13">B-35</strain>
    </source>
</reference>
<keyword evidence="9 11" id="KW-0129">CBS domain</keyword>
<name>A0ABY6HPA0_9ARCH</name>
<evidence type="ECO:0000256" key="7">
    <source>
        <dbReference type="ARBA" id="ARBA00023002"/>
    </source>
</evidence>
<proteinExistence type="inferred from homology"/>
<keyword evidence="8" id="KW-0520">NAD</keyword>
<evidence type="ECO:0000313" key="13">
    <source>
        <dbReference type="EMBL" id="UYP45153.1"/>
    </source>
</evidence>
<evidence type="ECO:0000256" key="1">
    <source>
        <dbReference type="ARBA" id="ARBA00001958"/>
    </source>
</evidence>
<dbReference type="PIRSF" id="PIRSF000130">
    <property type="entry name" value="IMPDH"/>
    <property type="match status" value="1"/>
</dbReference>
<dbReference type="Pfam" id="PF00478">
    <property type="entry name" value="IMPDH"/>
    <property type="match status" value="1"/>
</dbReference>
<evidence type="ECO:0000259" key="12">
    <source>
        <dbReference type="PROSITE" id="PS51371"/>
    </source>
</evidence>
<gene>
    <name evidence="13" type="ORF">NEF87_001438</name>
</gene>
<dbReference type="PANTHER" id="PTHR11911:SF111">
    <property type="entry name" value="INOSINE-5'-MONOPHOSPHATE DEHYDROGENASE"/>
    <property type="match status" value="1"/>
</dbReference>
<feature type="domain" description="CBS" evidence="12">
    <location>
        <begin position="123"/>
        <end position="181"/>
    </location>
</feature>
<evidence type="ECO:0000256" key="2">
    <source>
        <dbReference type="ARBA" id="ARBA00005502"/>
    </source>
</evidence>
<keyword evidence="6" id="KW-0630">Potassium</keyword>
<keyword evidence="3" id="KW-0479">Metal-binding</keyword>
<dbReference type="GO" id="GO:0003938">
    <property type="term" value="F:IMP dehydrogenase activity"/>
    <property type="evidence" value="ECO:0007669"/>
    <property type="project" value="UniProtKB-EC"/>
</dbReference>
<sequence>MKQSNRKIYERSYICTTMETTKKNIDFRKKAFITEQNMILTFDDVLCKPGYTGFSPAECDISTNLGPFHFNSPICTAAMDTVTESEMAIAMALYGGLGVIHRNCSYKKQLEMVKRVKRARNFIIEDVATVSPKTTIGEVQLLMKQKGISGFPVVDGDRKVLGIITQRDIPFNDDIEGTVDSIMTKNPICLHPHITREEGLAKLYEIRKEKIPLVDSNGILAGLITKKDLKPYYPYTSKDSKGRLVCALGCSPFLPKNSQDLAYLKEAAHLVDIMMTDVAEFYKKADLEGAMEMMKELDSTFVLGNIGTYKAAEAILTYGYPEDKLIGLKVGMGSGSICTTAIQTGVGAPTFFAAAEVADAIKDYNPKIGLVADGGFKYPGDLTKAFAVGADMVMSGHFFAGCTESPGVLDNIQGRKVKVYRGMGSAEARAVGSYADDRYIKESKKLAEGVSGYIPFVGPLKGVLDQLEDGLKNGLIYGGAKSIADAYKIEIGRVTPAGAVEARPHDLIR</sequence>
<dbReference type="SMART" id="SM00116">
    <property type="entry name" value="CBS"/>
    <property type="match status" value="2"/>
</dbReference>
<evidence type="ECO:0000256" key="4">
    <source>
        <dbReference type="ARBA" id="ARBA00022749"/>
    </source>
</evidence>
<evidence type="ECO:0000256" key="11">
    <source>
        <dbReference type="PROSITE-ProRule" id="PRU00703"/>
    </source>
</evidence>
<comment type="cofactor">
    <cofactor evidence="1">
        <name>K(+)</name>
        <dbReference type="ChEBI" id="CHEBI:29103"/>
    </cofactor>
</comment>
<protein>
    <submittedName>
        <fullName evidence="13">Inosine-5'-monophosphate dehydrogenase</fullName>
        <ecNumber evidence="13">1.1.1.205</ecNumber>
    </submittedName>
</protein>
<dbReference type="InterPro" id="IPR013785">
    <property type="entry name" value="Aldolase_TIM"/>
</dbReference>
<organism evidence="13 14">
    <name type="scientific">Candidatus Lokiarchaeum ossiferum</name>
    <dbReference type="NCBI Taxonomy" id="2951803"/>
    <lineage>
        <taxon>Archaea</taxon>
        <taxon>Promethearchaeati</taxon>
        <taxon>Promethearchaeota</taxon>
        <taxon>Promethearchaeia</taxon>
        <taxon>Promethearchaeales</taxon>
        <taxon>Promethearchaeaceae</taxon>
        <taxon>Candidatus Lokiarchaeum</taxon>
    </lineage>
</organism>
<dbReference type="Gene3D" id="3.20.20.70">
    <property type="entry name" value="Aldolase class I"/>
    <property type="match status" value="1"/>
</dbReference>
<dbReference type="SMART" id="SM01240">
    <property type="entry name" value="IMPDH"/>
    <property type="match status" value="1"/>
</dbReference>
<dbReference type="SUPFAM" id="SSF54631">
    <property type="entry name" value="CBS-domain pair"/>
    <property type="match status" value="1"/>
</dbReference>
<dbReference type="InterPro" id="IPR000644">
    <property type="entry name" value="CBS_dom"/>
</dbReference>
<dbReference type="EMBL" id="CP104013">
    <property type="protein sequence ID" value="UYP45153.1"/>
    <property type="molecule type" value="Genomic_DNA"/>
</dbReference>
<keyword evidence="5" id="KW-0658">Purine biosynthesis</keyword>
<dbReference type="InterPro" id="IPR005990">
    <property type="entry name" value="IMP_DH"/>
</dbReference>
<dbReference type="Proteomes" id="UP001208689">
    <property type="component" value="Chromosome"/>
</dbReference>
<evidence type="ECO:0000256" key="10">
    <source>
        <dbReference type="ARBA" id="ARBA00048028"/>
    </source>
</evidence>
<dbReference type="PROSITE" id="PS51371">
    <property type="entry name" value="CBS"/>
    <property type="match status" value="2"/>
</dbReference>
<evidence type="ECO:0000256" key="5">
    <source>
        <dbReference type="ARBA" id="ARBA00022755"/>
    </source>
</evidence>
<evidence type="ECO:0000256" key="9">
    <source>
        <dbReference type="ARBA" id="ARBA00023122"/>
    </source>
</evidence>
<dbReference type="PROSITE" id="PS00487">
    <property type="entry name" value="IMP_DH_GMP_RED"/>
    <property type="match status" value="1"/>
</dbReference>
<accession>A0ABY6HPA0</accession>
<evidence type="ECO:0000256" key="8">
    <source>
        <dbReference type="ARBA" id="ARBA00023027"/>
    </source>
</evidence>
<evidence type="ECO:0000256" key="3">
    <source>
        <dbReference type="ARBA" id="ARBA00022723"/>
    </source>
</evidence>
<dbReference type="InterPro" id="IPR015875">
    <property type="entry name" value="IMP_DH/GMP_Rdtase_CS"/>
</dbReference>
<comment type="catalytic activity">
    <reaction evidence="10">
        <text>IMP + NAD(+) + H2O = XMP + NADH + H(+)</text>
        <dbReference type="Rhea" id="RHEA:11708"/>
        <dbReference type="ChEBI" id="CHEBI:15377"/>
        <dbReference type="ChEBI" id="CHEBI:15378"/>
        <dbReference type="ChEBI" id="CHEBI:57464"/>
        <dbReference type="ChEBI" id="CHEBI:57540"/>
        <dbReference type="ChEBI" id="CHEBI:57945"/>
        <dbReference type="ChEBI" id="CHEBI:58053"/>
        <dbReference type="EC" id="1.1.1.205"/>
    </reaction>
</comment>
<dbReference type="CDD" id="cd00381">
    <property type="entry name" value="IMPDH"/>
    <property type="match status" value="1"/>
</dbReference>
<dbReference type="InterPro" id="IPR001093">
    <property type="entry name" value="IMP_DH_GMPRt"/>
</dbReference>
<evidence type="ECO:0000256" key="6">
    <source>
        <dbReference type="ARBA" id="ARBA00022958"/>
    </source>
</evidence>
<evidence type="ECO:0000313" key="14">
    <source>
        <dbReference type="Proteomes" id="UP001208689"/>
    </source>
</evidence>
<dbReference type="InterPro" id="IPR046342">
    <property type="entry name" value="CBS_dom_sf"/>
</dbReference>